<sequence>MPDYRWRARFASVTEDKIEFMEMFENIPSATNRMKSALTILRIMGYFCGFHRDERRKKFKRKLVQSLLILISLSVLGFNLNIYRHNVYISLLYNSHFGFLHGATVSHLISGIKPLINAVLVILFIWRIGKHKRMLRILDTVDLCFR</sequence>
<name>A0AC34Q9E8_9BILA</name>
<proteinExistence type="predicted"/>
<dbReference type="WBParaSite" id="JU765_v2.g14385.t1">
    <property type="protein sequence ID" value="JU765_v2.g14385.t1"/>
    <property type="gene ID" value="JU765_v2.g14385"/>
</dbReference>
<protein>
    <submittedName>
        <fullName evidence="2">Uncharacterized protein</fullName>
    </submittedName>
</protein>
<evidence type="ECO:0000313" key="1">
    <source>
        <dbReference type="Proteomes" id="UP000887576"/>
    </source>
</evidence>
<organism evidence="1 2">
    <name type="scientific">Panagrolaimus sp. JU765</name>
    <dbReference type="NCBI Taxonomy" id="591449"/>
    <lineage>
        <taxon>Eukaryota</taxon>
        <taxon>Metazoa</taxon>
        <taxon>Ecdysozoa</taxon>
        <taxon>Nematoda</taxon>
        <taxon>Chromadorea</taxon>
        <taxon>Rhabditida</taxon>
        <taxon>Tylenchina</taxon>
        <taxon>Panagrolaimomorpha</taxon>
        <taxon>Panagrolaimoidea</taxon>
        <taxon>Panagrolaimidae</taxon>
        <taxon>Panagrolaimus</taxon>
    </lineage>
</organism>
<reference evidence="2" key="1">
    <citation type="submission" date="2022-11" db="UniProtKB">
        <authorList>
            <consortium name="WormBaseParasite"/>
        </authorList>
    </citation>
    <scope>IDENTIFICATION</scope>
</reference>
<evidence type="ECO:0000313" key="2">
    <source>
        <dbReference type="WBParaSite" id="JU765_v2.g14385.t1"/>
    </source>
</evidence>
<dbReference type="Proteomes" id="UP000887576">
    <property type="component" value="Unplaced"/>
</dbReference>
<accession>A0AC34Q9E8</accession>